<comment type="caution">
    <text evidence="2">The sequence shown here is derived from an EMBL/GenBank/DDBJ whole genome shotgun (WGS) entry which is preliminary data.</text>
</comment>
<evidence type="ECO:0000313" key="2">
    <source>
        <dbReference type="EMBL" id="RUO40029.1"/>
    </source>
</evidence>
<proteinExistence type="predicted"/>
<gene>
    <name evidence="2" type="ORF">CWE15_07740</name>
</gene>
<name>A0A432X161_9GAMM</name>
<sequence length="93" mass="9640">MKIIGYILLICLFLYLAPTLLGVAVGVISTVGVVLLLAALAYGITFLIAGSIVTAGLVAAIVLAVATIGAWLPLLLIGLVVYLFIKCTVKVLR</sequence>
<protein>
    <submittedName>
        <fullName evidence="2">Uncharacterized protein</fullName>
    </submittedName>
</protein>
<feature type="transmembrane region" description="Helical" evidence="1">
    <location>
        <begin position="34"/>
        <end position="53"/>
    </location>
</feature>
<dbReference type="EMBL" id="PIPQ01000004">
    <property type="protein sequence ID" value="RUO40029.1"/>
    <property type="molecule type" value="Genomic_DNA"/>
</dbReference>
<evidence type="ECO:0000313" key="3">
    <source>
        <dbReference type="Proteomes" id="UP000286976"/>
    </source>
</evidence>
<keyword evidence="1" id="KW-0472">Membrane</keyword>
<evidence type="ECO:0000256" key="1">
    <source>
        <dbReference type="SAM" id="Phobius"/>
    </source>
</evidence>
<keyword evidence="1" id="KW-1133">Transmembrane helix</keyword>
<accession>A0A432X161</accession>
<dbReference type="RefSeq" id="WP_126757513.1">
    <property type="nucleotide sequence ID" value="NZ_PIPQ01000004.1"/>
</dbReference>
<dbReference type="AlphaFoldDB" id="A0A432X161"/>
<reference evidence="2 3" key="1">
    <citation type="journal article" date="2011" name="Front. Microbiol.">
        <title>Genomic signatures of strain selection and enhancement in Bacillus atrophaeus var. globigii, a historical biowarfare simulant.</title>
        <authorList>
            <person name="Gibbons H.S."/>
            <person name="Broomall S.M."/>
            <person name="McNew L.A."/>
            <person name="Daligault H."/>
            <person name="Chapman C."/>
            <person name="Bruce D."/>
            <person name="Karavis M."/>
            <person name="Krepps M."/>
            <person name="McGregor P.A."/>
            <person name="Hong C."/>
            <person name="Park K.H."/>
            <person name="Akmal A."/>
            <person name="Feldman A."/>
            <person name="Lin J.S."/>
            <person name="Chang W.E."/>
            <person name="Higgs B.W."/>
            <person name="Demirev P."/>
            <person name="Lindquist J."/>
            <person name="Liem A."/>
            <person name="Fochler E."/>
            <person name="Read T.D."/>
            <person name="Tapia R."/>
            <person name="Johnson S."/>
            <person name="Bishop-Lilly K.A."/>
            <person name="Detter C."/>
            <person name="Han C."/>
            <person name="Sozhamannan S."/>
            <person name="Rosenzweig C.N."/>
            <person name="Skowronski E.W."/>
        </authorList>
    </citation>
    <scope>NUCLEOTIDE SEQUENCE [LARGE SCALE GENOMIC DNA]</scope>
    <source>
        <strain evidence="2 3">AIT1</strain>
    </source>
</reference>
<feature type="transmembrane region" description="Helical" evidence="1">
    <location>
        <begin position="59"/>
        <end position="85"/>
    </location>
</feature>
<dbReference type="Proteomes" id="UP000286976">
    <property type="component" value="Unassembled WGS sequence"/>
</dbReference>
<feature type="transmembrane region" description="Helical" evidence="1">
    <location>
        <begin position="6"/>
        <end position="27"/>
    </location>
</feature>
<organism evidence="2 3">
    <name type="scientific">Aliidiomarina taiwanensis</name>
    <dbReference type="NCBI Taxonomy" id="946228"/>
    <lineage>
        <taxon>Bacteria</taxon>
        <taxon>Pseudomonadati</taxon>
        <taxon>Pseudomonadota</taxon>
        <taxon>Gammaproteobacteria</taxon>
        <taxon>Alteromonadales</taxon>
        <taxon>Idiomarinaceae</taxon>
        <taxon>Aliidiomarina</taxon>
    </lineage>
</organism>
<keyword evidence="1" id="KW-0812">Transmembrane</keyword>
<keyword evidence="3" id="KW-1185">Reference proteome</keyword>